<evidence type="ECO:0000313" key="3">
    <source>
        <dbReference type="EMBL" id="KAJ4465945.1"/>
    </source>
</evidence>
<accession>A0A9W9DF18</accession>
<dbReference type="EMBL" id="JANVFS010000047">
    <property type="protein sequence ID" value="KAJ4465945.1"/>
    <property type="molecule type" value="Genomic_DNA"/>
</dbReference>
<reference evidence="3" key="2">
    <citation type="journal article" date="2023" name="Proc. Natl. Acad. Sci. U.S.A.">
        <title>A global phylogenomic analysis of the shiitake genus Lentinula.</title>
        <authorList>
            <person name="Sierra-Patev S."/>
            <person name="Min B."/>
            <person name="Naranjo-Ortiz M."/>
            <person name="Looney B."/>
            <person name="Konkel Z."/>
            <person name="Slot J.C."/>
            <person name="Sakamoto Y."/>
            <person name="Steenwyk J.L."/>
            <person name="Rokas A."/>
            <person name="Carro J."/>
            <person name="Camarero S."/>
            <person name="Ferreira P."/>
            <person name="Molpeceres G."/>
            <person name="Ruiz-Duenas F.J."/>
            <person name="Serrano A."/>
            <person name="Henrissat B."/>
            <person name="Drula E."/>
            <person name="Hughes K.W."/>
            <person name="Mata J.L."/>
            <person name="Ishikawa N.K."/>
            <person name="Vargas-Isla R."/>
            <person name="Ushijima S."/>
            <person name="Smith C.A."/>
            <person name="Donoghue J."/>
            <person name="Ahrendt S."/>
            <person name="Andreopoulos W."/>
            <person name="He G."/>
            <person name="LaButti K."/>
            <person name="Lipzen A."/>
            <person name="Ng V."/>
            <person name="Riley R."/>
            <person name="Sandor L."/>
            <person name="Barry K."/>
            <person name="Martinez A.T."/>
            <person name="Xiao Y."/>
            <person name="Gibbons J.G."/>
            <person name="Terashima K."/>
            <person name="Grigoriev I.V."/>
            <person name="Hibbett D."/>
        </authorList>
    </citation>
    <scope>NUCLEOTIDE SEQUENCE</scope>
    <source>
        <strain evidence="3">Sp2 HRB7682 ss15</strain>
    </source>
</reference>
<keyword evidence="2" id="KW-0732">Signal</keyword>
<dbReference type="AlphaFoldDB" id="A0A9W9DF18"/>
<evidence type="ECO:0000256" key="2">
    <source>
        <dbReference type="SAM" id="SignalP"/>
    </source>
</evidence>
<organism evidence="3 4">
    <name type="scientific">Lentinula lateritia</name>
    <dbReference type="NCBI Taxonomy" id="40482"/>
    <lineage>
        <taxon>Eukaryota</taxon>
        <taxon>Fungi</taxon>
        <taxon>Dikarya</taxon>
        <taxon>Basidiomycota</taxon>
        <taxon>Agaricomycotina</taxon>
        <taxon>Agaricomycetes</taxon>
        <taxon>Agaricomycetidae</taxon>
        <taxon>Agaricales</taxon>
        <taxon>Marasmiineae</taxon>
        <taxon>Omphalotaceae</taxon>
        <taxon>Lentinula</taxon>
    </lineage>
</organism>
<proteinExistence type="predicted"/>
<feature type="region of interest" description="Disordered" evidence="1">
    <location>
        <begin position="239"/>
        <end position="294"/>
    </location>
</feature>
<protein>
    <submittedName>
        <fullName evidence="3">Uncharacterized protein</fullName>
    </submittedName>
</protein>
<feature type="compositionally biased region" description="Basic and acidic residues" evidence="1">
    <location>
        <begin position="256"/>
        <end position="294"/>
    </location>
</feature>
<evidence type="ECO:0000313" key="4">
    <source>
        <dbReference type="Proteomes" id="UP001150238"/>
    </source>
</evidence>
<comment type="caution">
    <text evidence="3">The sequence shown here is derived from an EMBL/GenBank/DDBJ whole genome shotgun (WGS) entry which is preliminary data.</text>
</comment>
<reference evidence="3" key="1">
    <citation type="submission" date="2022-08" db="EMBL/GenBank/DDBJ databases">
        <authorList>
            <consortium name="DOE Joint Genome Institute"/>
            <person name="Min B."/>
            <person name="Riley R."/>
            <person name="Sierra-Patev S."/>
            <person name="Naranjo-Ortiz M."/>
            <person name="Looney B."/>
            <person name="Konkel Z."/>
            <person name="Slot J.C."/>
            <person name="Sakamoto Y."/>
            <person name="Steenwyk J.L."/>
            <person name="Rokas A."/>
            <person name="Carro J."/>
            <person name="Camarero S."/>
            <person name="Ferreira P."/>
            <person name="Molpeceres G."/>
            <person name="Ruiz-Duenas F.J."/>
            <person name="Serrano A."/>
            <person name="Henrissat B."/>
            <person name="Drula E."/>
            <person name="Hughes K.W."/>
            <person name="Mata J.L."/>
            <person name="Ishikawa N.K."/>
            <person name="Vargas-Isla R."/>
            <person name="Ushijima S."/>
            <person name="Smith C.A."/>
            <person name="Ahrendt S."/>
            <person name="Andreopoulos W."/>
            <person name="He G."/>
            <person name="Labutti K."/>
            <person name="Lipzen A."/>
            <person name="Ng V."/>
            <person name="Sandor L."/>
            <person name="Barry K."/>
            <person name="Martinez A.T."/>
            <person name="Xiao Y."/>
            <person name="Gibbons J.G."/>
            <person name="Terashima K."/>
            <person name="Hibbett D.S."/>
            <person name="Grigoriev I.V."/>
        </authorList>
    </citation>
    <scope>NUCLEOTIDE SEQUENCE</scope>
    <source>
        <strain evidence="3">Sp2 HRB7682 ss15</strain>
    </source>
</reference>
<name>A0A9W9DF18_9AGAR</name>
<feature type="chain" id="PRO_5040929576" evidence="2">
    <location>
        <begin position="22"/>
        <end position="294"/>
    </location>
</feature>
<sequence length="294" mass="31622">MLQMHFLELSFLAVLLPAVLAAPVTTVLCETYNFRSSGARVGGRALCSEESAYKWDGTSTSVTPEYDSGSTCDHVLEVSIATLVIQQRFCPGMDASKTLTNEQKTTSLEKIKNIINAQGVTEAQRNTFFFTVAPEAVKGRAVEKWVQSKFAYLAKQFLQTEKTSARLKAGYSPAKMVALGDYLTKTQANSNKVANLLDNAMASEAKAGGFPLKAGTSTTIAVWKKFLAWYAEVSELASKELPPAGTESSGKPGTESTEKPGTESTEKTGTESTEKPGTESTEKTGKKSTEKPAQ</sequence>
<dbReference type="Proteomes" id="UP001150238">
    <property type="component" value="Unassembled WGS sequence"/>
</dbReference>
<evidence type="ECO:0000256" key="1">
    <source>
        <dbReference type="SAM" id="MobiDB-lite"/>
    </source>
</evidence>
<gene>
    <name evidence="3" type="ORF">C8J55DRAFT_493210</name>
</gene>
<feature type="signal peptide" evidence="2">
    <location>
        <begin position="1"/>
        <end position="21"/>
    </location>
</feature>